<evidence type="ECO:0000256" key="2">
    <source>
        <dbReference type="SAM" id="SignalP"/>
    </source>
</evidence>
<feature type="transmembrane region" description="Helical" evidence="1">
    <location>
        <begin position="84"/>
        <end position="109"/>
    </location>
</feature>
<gene>
    <name evidence="3" type="ORF">BaRGS_00018438</name>
</gene>
<sequence>MLKRSLTIDWGGRKALILFVWTLCLHSHAASKFQPDSKRGDSVTAVTENNVAASLRTGSSRVSDFPAVYVVTVTNNVSGDPVPFLFGVDFMVVASVGIVALAITISIACMRRELPRPCLWPALSEDYLHPSVSHVVMEGTDDAAKATPLYENSTLRQVDTAGLGGETARSFARGTNSTDSSLVVSSDTVAACSLEPSRHDDDENEEER</sequence>
<organism evidence="3 4">
    <name type="scientific">Batillaria attramentaria</name>
    <dbReference type="NCBI Taxonomy" id="370345"/>
    <lineage>
        <taxon>Eukaryota</taxon>
        <taxon>Metazoa</taxon>
        <taxon>Spiralia</taxon>
        <taxon>Lophotrochozoa</taxon>
        <taxon>Mollusca</taxon>
        <taxon>Gastropoda</taxon>
        <taxon>Caenogastropoda</taxon>
        <taxon>Sorbeoconcha</taxon>
        <taxon>Cerithioidea</taxon>
        <taxon>Batillariidae</taxon>
        <taxon>Batillaria</taxon>
    </lineage>
</organism>
<evidence type="ECO:0000313" key="4">
    <source>
        <dbReference type="Proteomes" id="UP001519460"/>
    </source>
</evidence>
<keyword evidence="4" id="KW-1185">Reference proteome</keyword>
<dbReference type="Proteomes" id="UP001519460">
    <property type="component" value="Unassembled WGS sequence"/>
</dbReference>
<evidence type="ECO:0008006" key="5">
    <source>
        <dbReference type="Google" id="ProtNLM"/>
    </source>
</evidence>
<reference evidence="3 4" key="1">
    <citation type="journal article" date="2023" name="Sci. Data">
        <title>Genome assembly of the Korean intertidal mud-creeper Batillaria attramentaria.</title>
        <authorList>
            <person name="Patra A.K."/>
            <person name="Ho P.T."/>
            <person name="Jun S."/>
            <person name="Lee S.J."/>
            <person name="Kim Y."/>
            <person name="Won Y.J."/>
        </authorList>
    </citation>
    <scope>NUCLEOTIDE SEQUENCE [LARGE SCALE GENOMIC DNA]</scope>
    <source>
        <strain evidence="3">Wonlab-2016</strain>
    </source>
</reference>
<feature type="signal peptide" evidence="2">
    <location>
        <begin position="1"/>
        <end position="30"/>
    </location>
</feature>
<keyword evidence="1" id="KW-1133">Transmembrane helix</keyword>
<dbReference type="EMBL" id="JACVVK020000128">
    <property type="protein sequence ID" value="KAK7490277.1"/>
    <property type="molecule type" value="Genomic_DNA"/>
</dbReference>
<evidence type="ECO:0000313" key="3">
    <source>
        <dbReference type="EMBL" id="KAK7490277.1"/>
    </source>
</evidence>
<keyword evidence="1" id="KW-0472">Membrane</keyword>
<feature type="chain" id="PRO_5044856358" description="Transmembrane protein" evidence="2">
    <location>
        <begin position="31"/>
        <end position="208"/>
    </location>
</feature>
<evidence type="ECO:0000256" key="1">
    <source>
        <dbReference type="SAM" id="Phobius"/>
    </source>
</evidence>
<comment type="caution">
    <text evidence="3">The sequence shown here is derived from an EMBL/GenBank/DDBJ whole genome shotgun (WGS) entry which is preliminary data.</text>
</comment>
<accession>A0ABD0KST5</accession>
<proteinExistence type="predicted"/>
<keyword evidence="1" id="KW-0812">Transmembrane</keyword>
<dbReference type="AlphaFoldDB" id="A0ABD0KST5"/>
<keyword evidence="2" id="KW-0732">Signal</keyword>
<protein>
    <recommendedName>
        <fullName evidence="5">Transmembrane protein</fullName>
    </recommendedName>
</protein>
<name>A0ABD0KST5_9CAEN</name>